<feature type="region of interest" description="Disordered" evidence="1">
    <location>
        <begin position="173"/>
        <end position="204"/>
    </location>
</feature>
<dbReference type="EMBL" id="JBBNAE010000002">
    <property type="protein sequence ID" value="KAK9144103.1"/>
    <property type="molecule type" value="Genomic_DNA"/>
</dbReference>
<dbReference type="GO" id="GO:0000175">
    <property type="term" value="F:3'-5'-RNA exonuclease activity"/>
    <property type="evidence" value="ECO:0007669"/>
    <property type="project" value="TreeGrafter"/>
</dbReference>
<reference evidence="3 4" key="1">
    <citation type="submission" date="2024-01" db="EMBL/GenBank/DDBJ databases">
        <title>Genome assemblies of Stephania.</title>
        <authorList>
            <person name="Yang L."/>
        </authorList>
    </citation>
    <scope>NUCLEOTIDE SEQUENCE [LARGE SCALE GENOMIC DNA]</scope>
    <source>
        <strain evidence="3">QJT</strain>
        <tissue evidence="3">Leaf</tissue>
    </source>
</reference>
<accession>A0AAP0K1H1</accession>
<dbReference type="InterPro" id="IPR050410">
    <property type="entry name" value="CCR4/nocturin_mRNA_transcr"/>
</dbReference>
<feature type="domain" description="Endonuclease/exonuclease/phosphatase" evidence="2">
    <location>
        <begin position="64"/>
        <end position="379"/>
    </location>
</feature>
<evidence type="ECO:0000259" key="2">
    <source>
        <dbReference type="Pfam" id="PF03372"/>
    </source>
</evidence>
<dbReference type="InterPro" id="IPR005135">
    <property type="entry name" value="Endo/exonuclease/phosphatase"/>
</dbReference>
<gene>
    <name evidence="3" type="ORF">Sjap_004006</name>
</gene>
<evidence type="ECO:0000256" key="1">
    <source>
        <dbReference type="SAM" id="MobiDB-lite"/>
    </source>
</evidence>
<dbReference type="Gene3D" id="3.60.10.10">
    <property type="entry name" value="Endonuclease/exonuclease/phosphatase"/>
    <property type="match status" value="1"/>
</dbReference>
<proteinExistence type="predicted"/>
<evidence type="ECO:0000313" key="4">
    <source>
        <dbReference type="Proteomes" id="UP001417504"/>
    </source>
</evidence>
<dbReference type="AlphaFoldDB" id="A0AAP0K1H1"/>
<comment type="caution">
    <text evidence="3">The sequence shown here is derived from an EMBL/GenBank/DDBJ whole genome shotgun (WGS) entry which is preliminary data.</text>
</comment>
<dbReference type="PANTHER" id="PTHR12121">
    <property type="entry name" value="CARBON CATABOLITE REPRESSOR PROTEIN 4"/>
    <property type="match status" value="1"/>
</dbReference>
<name>A0AAP0K1H1_9MAGN</name>
<evidence type="ECO:0000313" key="3">
    <source>
        <dbReference type="EMBL" id="KAK9144103.1"/>
    </source>
</evidence>
<dbReference type="InterPro" id="IPR036691">
    <property type="entry name" value="Endo/exonu/phosph_ase_sf"/>
</dbReference>
<sequence>MAEEQSKRGLFKVWDSLIHATVESCIAVSSPLTNSTISEVPCEEDEPSHRTIPPHLHINFRVVSYNILAQVYVKSSNFPHSPPPCLRWKARSQAVMTVLESVEADFLCLQELDEYDTFYKRNMEDKGYSSIYIKRNGQKRDGCGIFYKRNFAELVEEEKIEYNDLVDLIQDGNSSSVNEEDDSSVDTAPDKPLKNASRIQGDPSYPRVRLKRDCVGIMAAFRFKDASQQLVIVANTHIYWDPEWADVKLAQAKYLLLRLAQFEAVVSDKFDCTPSVIVCGDFNSTPGDKVYQFLVEGDSSSSQPQYNSKDAPISLRSVYAVLGGEPTFTNYTPDFTNTLDYIFFSPSRQLKPVGLIELPALESSDLAGGLPNYHYPSDHLPIGTNFEVPRT</sequence>
<dbReference type="Pfam" id="PF03372">
    <property type="entry name" value="Exo_endo_phos"/>
    <property type="match status" value="1"/>
</dbReference>
<organism evidence="3 4">
    <name type="scientific">Stephania japonica</name>
    <dbReference type="NCBI Taxonomy" id="461633"/>
    <lineage>
        <taxon>Eukaryota</taxon>
        <taxon>Viridiplantae</taxon>
        <taxon>Streptophyta</taxon>
        <taxon>Embryophyta</taxon>
        <taxon>Tracheophyta</taxon>
        <taxon>Spermatophyta</taxon>
        <taxon>Magnoliopsida</taxon>
        <taxon>Ranunculales</taxon>
        <taxon>Menispermaceae</taxon>
        <taxon>Menispermoideae</taxon>
        <taxon>Cissampelideae</taxon>
        <taxon>Stephania</taxon>
    </lineage>
</organism>
<protein>
    <recommendedName>
        <fullName evidence="2">Endonuclease/exonuclease/phosphatase domain-containing protein</fullName>
    </recommendedName>
</protein>
<keyword evidence="4" id="KW-1185">Reference proteome</keyword>
<dbReference type="SUPFAM" id="SSF56219">
    <property type="entry name" value="DNase I-like"/>
    <property type="match status" value="1"/>
</dbReference>
<dbReference type="Proteomes" id="UP001417504">
    <property type="component" value="Unassembled WGS sequence"/>
</dbReference>
<dbReference type="PANTHER" id="PTHR12121:SF68">
    <property type="entry name" value="CARBON CATABOLITE REPRESSOR PROTEIN 4 HOMOLOG 4-RELATED"/>
    <property type="match status" value="1"/>
</dbReference>